<name>H1Y8B0_9SPHI</name>
<dbReference type="InterPro" id="IPR018640">
    <property type="entry name" value="DUF2063"/>
</dbReference>
<evidence type="ECO:0000313" key="2">
    <source>
        <dbReference type="EMBL" id="EHQ24929.1"/>
    </source>
</evidence>
<dbReference type="RefSeq" id="WP_008504533.1">
    <property type="nucleotide sequence ID" value="NZ_CM001403.1"/>
</dbReference>
<evidence type="ECO:0000259" key="1">
    <source>
        <dbReference type="Pfam" id="PF09836"/>
    </source>
</evidence>
<gene>
    <name evidence="2" type="ORF">Mucpa_0748</name>
</gene>
<dbReference type="Gene3D" id="1.10.150.690">
    <property type="entry name" value="DUF2063"/>
    <property type="match status" value="1"/>
</dbReference>
<keyword evidence="3" id="KW-1185">Reference proteome</keyword>
<protein>
    <recommendedName>
        <fullName evidence="1">Putative DNA-binding domain-containing protein</fullName>
    </recommendedName>
</protein>
<dbReference type="InterPro" id="IPR044922">
    <property type="entry name" value="DUF2063_N_sf"/>
</dbReference>
<sequence length="284" mass="32256">MTELENVQRWFTSILVKPGTLPDKIGLADHHYGLNHQQLINASFKLSASEKIGIYARGYFYRLLECMMAEFTAVKKLMGDELFETFVRAYLVNVPSQSPDLFDLGRDFPDFLQASQPDHKSGMAQDIAIFNLPVEMAVLERAISEITRCKGAEQESALPATGEQLTWAYATAHFKTNPALRLLRQQFALIDFVRKAYRKEDALIPEKKETLIAVSRKNYHIRMQELEQWQWHFLQILQSSASYTGTIGAVADICCIPPHQLMADLLLWTPIAIDTGYLLPVNSC</sequence>
<feature type="domain" description="Putative DNA-binding" evidence="1">
    <location>
        <begin position="7"/>
        <end position="112"/>
    </location>
</feature>
<dbReference type="STRING" id="714943.Mucpa_0748"/>
<evidence type="ECO:0000313" key="3">
    <source>
        <dbReference type="Proteomes" id="UP000002774"/>
    </source>
</evidence>
<reference evidence="2" key="1">
    <citation type="submission" date="2011-09" db="EMBL/GenBank/DDBJ databases">
        <title>The permanent draft genome of Mucilaginibacter paludis DSM 18603.</title>
        <authorList>
            <consortium name="US DOE Joint Genome Institute (JGI-PGF)"/>
            <person name="Lucas S."/>
            <person name="Han J."/>
            <person name="Lapidus A."/>
            <person name="Bruce D."/>
            <person name="Goodwin L."/>
            <person name="Pitluck S."/>
            <person name="Peters L."/>
            <person name="Kyrpides N."/>
            <person name="Mavromatis K."/>
            <person name="Ivanova N."/>
            <person name="Mikhailova N."/>
            <person name="Held B."/>
            <person name="Detter J.C."/>
            <person name="Tapia R."/>
            <person name="Han C."/>
            <person name="Land M."/>
            <person name="Hauser L."/>
            <person name="Markowitz V."/>
            <person name="Cheng J.-F."/>
            <person name="Hugenholtz P."/>
            <person name="Woyke T."/>
            <person name="Wu D."/>
            <person name="Tindall B."/>
            <person name="Brambilla E."/>
            <person name="Klenk H.-P."/>
            <person name="Eisen J.A."/>
        </authorList>
    </citation>
    <scope>NUCLEOTIDE SEQUENCE [LARGE SCALE GENOMIC DNA]</scope>
    <source>
        <strain evidence="2">DSM 18603</strain>
    </source>
</reference>
<dbReference type="OrthoDB" id="343356at2"/>
<accession>H1Y8B0</accession>
<dbReference type="eggNOG" id="COG3219">
    <property type="taxonomic scope" value="Bacteria"/>
</dbReference>
<dbReference type="HOGENOM" id="CLU_081286_1_0_10"/>
<proteinExistence type="predicted"/>
<dbReference type="EMBL" id="CM001403">
    <property type="protein sequence ID" value="EHQ24929.1"/>
    <property type="molecule type" value="Genomic_DNA"/>
</dbReference>
<dbReference type="Proteomes" id="UP000002774">
    <property type="component" value="Chromosome"/>
</dbReference>
<organism evidence="2 3">
    <name type="scientific">Mucilaginibacter paludis DSM 18603</name>
    <dbReference type="NCBI Taxonomy" id="714943"/>
    <lineage>
        <taxon>Bacteria</taxon>
        <taxon>Pseudomonadati</taxon>
        <taxon>Bacteroidota</taxon>
        <taxon>Sphingobacteriia</taxon>
        <taxon>Sphingobacteriales</taxon>
        <taxon>Sphingobacteriaceae</taxon>
        <taxon>Mucilaginibacter</taxon>
    </lineage>
</organism>
<dbReference type="AlphaFoldDB" id="H1Y8B0"/>
<dbReference type="Pfam" id="PF09836">
    <property type="entry name" value="DUF2063"/>
    <property type="match status" value="1"/>
</dbReference>